<evidence type="ECO:0000256" key="2">
    <source>
        <dbReference type="ARBA" id="ARBA00010581"/>
    </source>
</evidence>
<keyword evidence="6 9" id="KW-1133">Transmembrane helix</keyword>
<dbReference type="EMBL" id="MN544300">
    <property type="protein sequence ID" value="QIA92684.1"/>
    <property type="molecule type" value="Genomic_DNA"/>
</dbReference>
<proteinExistence type="inferred from homology"/>
<dbReference type="RefSeq" id="YP_009726864.1">
    <property type="nucleotide sequence ID" value="NC_045864.1"/>
</dbReference>
<keyword evidence="4 8" id="KW-0812">Transmembrane</keyword>
<feature type="transmembrane region" description="Helical" evidence="9">
    <location>
        <begin position="220"/>
        <end position="245"/>
    </location>
</feature>
<keyword evidence="8 11" id="KW-0496">Mitochondrion</keyword>
<evidence type="ECO:0000256" key="4">
    <source>
        <dbReference type="ARBA" id="ARBA00022692"/>
    </source>
</evidence>
<feature type="transmembrane region" description="Helical" evidence="9">
    <location>
        <begin position="174"/>
        <end position="200"/>
    </location>
</feature>
<dbReference type="InterPro" id="IPR013833">
    <property type="entry name" value="Cyt_c_oxidase_su3_a-hlx"/>
</dbReference>
<evidence type="ECO:0000313" key="12">
    <source>
        <dbReference type="EMBL" id="QIA92698.1"/>
    </source>
</evidence>
<evidence type="ECO:0000256" key="6">
    <source>
        <dbReference type="ARBA" id="ARBA00022989"/>
    </source>
</evidence>
<reference evidence="11" key="1">
    <citation type="submission" date="2019-10" db="EMBL/GenBank/DDBJ databases">
        <authorList>
            <person name="Schultz D.T."/>
            <person name="Haddock S.H.D."/>
        </authorList>
    </citation>
    <scope>NUCLEOTIDE SEQUENCE</scope>
    <source>
        <strain evidence="11">Hc1</strain>
        <strain evidence="12">Hc2</strain>
    </source>
</reference>
<dbReference type="InterPro" id="IPR035973">
    <property type="entry name" value="Cyt_c_oxidase_su3-like_sf"/>
</dbReference>
<comment type="subcellular location">
    <subcellularLocation>
        <location evidence="1">Membrane</location>
        <topology evidence="1">Multi-pass membrane protein</topology>
    </subcellularLocation>
</comment>
<feature type="transmembrane region" description="Helical" evidence="9">
    <location>
        <begin position="144"/>
        <end position="162"/>
    </location>
</feature>
<dbReference type="EMBL" id="MN544301">
    <property type="protein sequence ID" value="QIA92698.1"/>
    <property type="molecule type" value="Genomic_DNA"/>
</dbReference>
<dbReference type="CTD" id="4514"/>
<dbReference type="GO" id="GO:0004129">
    <property type="term" value="F:cytochrome-c oxidase activity"/>
    <property type="evidence" value="ECO:0007669"/>
    <property type="project" value="InterPro"/>
</dbReference>
<evidence type="ECO:0000256" key="9">
    <source>
        <dbReference type="SAM" id="Phobius"/>
    </source>
</evidence>
<evidence type="ECO:0000259" key="10">
    <source>
        <dbReference type="PROSITE" id="PS50253"/>
    </source>
</evidence>
<comment type="function">
    <text evidence="8">Component of the cytochrome c oxidase, the last enzyme in the mitochondrial electron transport chain which drives oxidative phosphorylation. The respiratory chain contains 3 multisubunit complexes succinate dehydrogenase (complex II, CII), ubiquinol-cytochrome c oxidoreductase (cytochrome b-c1 complex, complex III, CIII) and cytochrome c oxidase (complex IV, CIV), that cooperate to transfer electrons derived from NADH and succinate to molecular oxygen, creating an electrochemical gradient over the inner membrane that drives transmembrane transport and the ATP synthase. Cytochrome c oxidase is the component of the respiratory chain that catalyzes the reduction of oxygen to water. Electrons originating from reduced cytochrome c in the intermembrane space (IMS) are transferred via the dinuclear copper A center (CU(A)) of subunit 2 and heme A of subunit 1 to the active site in subunit 1, a binuclear center (BNC) formed by heme A3 and copper B (CU(B)). The BNC reduces molecular oxygen to 2 water molecules using 4 electrons from cytochrome c in the IMS and 4 protons from the mitochondrial matrix.</text>
</comment>
<accession>A0A6C0SU19</accession>
<evidence type="ECO:0000256" key="5">
    <source>
        <dbReference type="ARBA" id="ARBA00022967"/>
    </source>
</evidence>
<feature type="transmembrane region" description="Helical" evidence="9">
    <location>
        <begin position="73"/>
        <end position="96"/>
    </location>
</feature>
<comment type="similarity">
    <text evidence="2 8">Belongs to the cytochrome c oxidase subunit 3 family.</text>
</comment>
<dbReference type="GO" id="GO:0006123">
    <property type="term" value="P:mitochondrial electron transport, cytochrome c to oxygen"/>
    <property type="evidence" value="ECO:0007669"/>
    <property type="project" value="TreeGrafter"/>
</dbReference>
<dbReference type="GeneID" id="43962112"/>
<dbReference type="PANTHER" id="PTHR11403:SF7">
    <property type="entry name" value="CYTOCHROME C OXIDASE SUBUNIT 3"/>
    <property type="match status" value="1"/>
</dbReference>
<geneLocation type="mitochondrion" evidence="11"/>
<evidence type="ECO:0000256" key="3">
    <source>
        <dbReference type="ARBA" id="ARBA00015944"/>
    </source>
</evidence>
<dbReference type="GO" id="GO:0016020">
    <property type="term" value="C:membrane"/>
    <property type="evidence" value="ECO:0007669"/>
    <property type="project" value="UniProtKB-SubCell"/>
</dbReference>
<dbReference type="GO" id="GO:0005739">
    <property type="term" value="C:mitochondrion"/>
    <property type="evidence" value="ECO:0007669"/>
    <property type="project" value="TreeGrafter"/>
</dbReference>
<gene>
    <name evidence="11" type="primary">COX3</name>
</gene>
<evidence type="ECO:0000256" key="1">
    <source>
        <dbReference type="ARBA" id="ARBA00004141"/>
    </source>
</evidence>
<evidence type="ECO:0000256" key="8">
    <source>
        <dbReference type="RuleBase" id="RU003375"/>
    </source>
</evidence>
<evidence type="ECO:0000313" key="11">
    <source>
        <dbReference type="EMBL" id="QIA92684.1"/>
    </source>
</evidence>
<feature type="transmembrane region" description="Helical" evidence="9">
    <location>
        <begin position="33"/>
        <end position="53"/>
    </location>
</feature>
<keyword evidence="7 9" id="KW-0472">Membrane</keyword>
<dbReference type="InterPro" id="IPR024791">
    <property type="entry name" value="Cyt_c/ubiquinol_Oxase_su3"/>
</dbReference>
<organism evidence="11">
    <name type="scientific">Hormiphora californensis</name>
    <name type="common">Sea gooseberry</name>
    <dbReference type="NCBI Taxonomy" id="1403702"/>
    <lineage>
        <taxon>Eukaryota</taxon>
        <taxon>Metazoa</taxon>
        <taxon>Ctenophora</taxon>
        <taxon>Tentaculata</taxon>
        <taxon>Cydippida</taxon>
        <taxon>Pleurobrachiidae</taxon>
        <taxon>Hormiphora</taxon>
    </lineage>
</organism>
<dbReference type="Gene3D" id="1.20.120.80">
    <property type="entry name" value="Cytochrome c oxidase, subunit III, four-helix bundle"/>
    <property type="match status" value="1"/>
</dbReference>
<evidence type="ECO:0000256" key="7">
    <source>
        <dbReference type="ARBA" id="ARBA00023136"/>
    </source>
</evidence>
<dbReference type="SUPFAM" id="SSF81452">
    <property type="entry name" value="Cytochrome c oxidase subunit III-like"/>
    <property type="match status" value="1"/>
</dbReference>
<name>A0A6C0SU19_HORCA</name>
<dbReference type="PANTHER" id="PTHR11403">
    <property type="entry name" value="CYTOCHROME C OXIDASE SUBUNIT III"/>
    <property type="match status" value="1"/>
</dbReference>
<keyword evidence="5" id="KW-1278">Translocase</keyword>
<protein>
    <recommendedName>
        <fullName evidence="3 8">Cytochrome c oxidase subunit 3</fullName>
    </recommendedName>
</protein>
<sequence length="246" mass="29967">MLYTHLNLSILPIFIWLLFFLLFNYLCYFFSAFWAFWVFIIFLIIIYMLYFTHSYSETLTEFWFIQFFCNSQFFIYFVVSEVFFFFGIFWSLFWVIFSYDSCFILSLSLINPFGLALFNTFLLLTSSTFGVLFHLNYLNFKYDLNLLLCIVFGVFFIINQYVEFRICFYTISDFSFCSVFFLGTGFHGFHVLVGVIFLLLNLIYFSLNRFYLLFFLNCSLLYWHFVDIIWLFLFSIIYCIVFNLYI</sequence>
<dbReference type="InterPro" id="IPR000298">
    <property type="entry name" value="Cyt_c_oxidase-like_su3"/>
</dbReference>
<dbReference type="PROSITE" id="PS50253">
    <property type="entry name" value="COX3"/>
    <property type="match status" value="1"/>
</dbReference>
<feature type="domain" description="Heme-copper oxidase subunit III family profile" evidence="10">
    <location>
        <begin position="1"/>
        <end position="242"/>
    </location>
</feature>
<dbReference type="AlphaFoldDB" id="A0A6C0SU19"/>
<feature type="transmembrane region" description="Helical" evidence="9">
    <location>
        <begin position="6"/>
        <end position="26"/>
    </location>
</feature>
<dbReference type="Pfam" id="PF00510">
    <property type="entry name" value="COX3"/>
    <property type="match status" value="1"/>
</dbReference>